<keyword evidence="4" id="KW-0479">Metal-binding</keyword>
<name>A0A6A0B871_9LACT</name>
<dbReference type="SFLD" id="SFLDG01063">
    <property type="entry name" value="activating_enzymes__group_1"/>
    <property type="match status" value="1"/>
</dbReference>
<dbReference type="NCBIfam" id="TIGR02491">
    <property type="entry name" value="NrdG"/>
    <property type="match status" value="1"/>
</dbReference>
<dbReference type="Gene3D" id="3.20.20.70">
    <property type="entry name" value="Aldolase class I"/>
    <property type="match status" value="1"/>
</dbReference>
<dbReference type="GO" id="GO:0051539">
    <property type="term" value="F:4 iron, 4 sulfur cluster binding"/>
    <property type="evidence" value="ECO:0007669"/>
    <property type="project" value="UniProtKB-KW"/>
</dbReference>
<comment type="cofactor">
    <cofactor evidence="1">
        <name>[4Fe-4S] cluster</name>
        <dbReference type="ChEBI" id="CHEBI:49883"/>
    </cofactor>
</comment>
<gene>
    <name evidence="8" type="primary">nrdG</name>
    <name evidence="8" type="ORF">Hs20B_14540</name>
</gene>
<organism evidence="8 9">
    <name type="scientific">Pseudolactococcus insecticola</name>
    <dbReference type="NCBI Taxonomy" id="2709158"/>
    <lineage>
        <taxon>Bacteria</taxon>
        <taxon>Bacillati</taxon>
        <taxon>Bacillota</taxon>
        <taxon>Bacilli</taxon>
        <taxon>Lactobacillales</taxon>
        <taxon>Streptococcaceae</taxon>
        <taxon>Pseudolactococcus</taxon>
    </lineage>
</organism>
<dbReference type="Proteomes" id="UP000475928">
    <property type="component" value="Unassembled WGS sequence"/>
</dbReference>
<dbReference type="InterPro" id="IPR058240">
    <property type="entry name" value="rSAM_sf"/>
</dbReference>
<dbReference type="SFLD" id="SFLDG01066">
    <property type="entry name" value="organic_radical-activating_enz"/>
    <property type="match status" value="1"/>
</dbReference>
<dbReference type="InterPro" id="IPR012837">
    <property type="entry name" value="NrdG"/>
</dbReference>
<evidence type="ECO:0000256" key="4">
    <source>
        <dbReference type="ARBA" id="ARBA00022723"/>
    </source>
</evidence>
<comment type="function">
    <text evidence="7">Activation of anaerobic ribonucleoside-triphosphate reductase under anaerobic conditions by generation of an organic free radical, using S-adenosylmethionine and reduced flavodoxin as cosubstrates to produce 5'-deoxy-adenosine.</text>
</comment>
<evidence type="ECO:0000256" key="5">
    <source>
        <dbReference type="ARBA" id="ARBA00023004"/>
    </source>
</evidence>
<dbReference type="PANTHER" id="PTHR30352">
    <property type="entry name" value="PYRUVATE FORMATE-LYASE-ACTIVATING ENZYME"/>
    <property type="match status" value="1"/>
</dbReference>
<keyword evidence="2" id="KW-0004">4Fe-4S</keyword>
<dbReference type="EMBL" id="BLLH01000008">
    <property type="protein sequence ID" value="GFH41056.1"/>
    <property type="molecule type" value="Genomic_DNA"/>
</dbReference>
<dbReference type="AlphaFoldDB" id="A0A6A0B871"/>
<comment type="caution">
    <text evidence="8">The sequence shown here is derived from an EMBL/GenBank/DDBJ whole genome shotgun (WGS) entry which is preliminary data.</text>
</comment>
<dbReference type="RefSeq" id="WP_172357177.1">
    <property type="nucleotide sequence ID" value="NZ_BLLH01000008.1"/>
</dbReference>
<dbReference type="GO" id="GO:0043365">
    <property type="term" value="F:[formate-C-acetyltransferase]-activating enzyme activity"/>
    <property type="evidence" value="ECO:0007669"/>
    <property type="project" value="InterPro"/>
</dbReference>
<dbReference type="EC" id="1.97.1.-" evidence="7"/>
<evidence type="ECO:0000313" key="9">
    <source>
        <dbReference type="Proteomes" id="UP000475928"/>
    </source>
</evidence>
<evidence type="ECO:0000256" key="3">
    <source>
        <dbReference type="ARBA" id="ARBA00022691"/>
    </source>
</evidence>
<dbReference type="Pfam" id="PF13353">
    <property type="entry name" value="Fer4_12"/>
    <property type="match status" value="1"/>
</dbReference>
<dbReference type="GO" id="GO:0046872">
    <property type="term" value="F:metal ion binding"/>
    <property type="evidence" value="ECO:0007669"/>
    <property type="project" value="UniProtKB-KW"/>
</dbReference>
<keyword evidence="5" id="KW-0408">Iron</keyword>
<proteinExistence type="inferred from homology"/>
<keyword evidence="9" id="KW-1185">Reference proteome</keyword>
<dbReference type="InterPro" id="IPR007197">
    <property type="entry name" value="rSAM"/>
</dbReference>
<comment type="similarity">
    <text evidence="7">Belongs to the organic radical-activating enzymes family.</text>
</comment>
<dbReference type="GO" id="GO:0004748">
    <property type="term" value="F:ribonucleoside-diphosphate reductase activity, thioredoxin disulfide as acceptor"/>
    <property type="evidence" value="ECO:0007669"/>
    <property type="project" value="TreeGrafter"/>
</dbReference>
<keyword evidence="6" id="KW-0411">Iron-sulfur</keyword>
<protein>
    <recommendedName>
        <fullName evidence="7">Anaerobic ribonucleoside-triphosphate reductase-activating protein</fullName>
        <ecNumber evidence="7">1.97.1.-</ecNumber>
    </recommendedName>
</protein>
<dbReference type="PANTHER" id="PTHR30352:SF2">
    <property type="entry name" value="ANAEROBIC RIBONUCLEOSIDE-TRIPHOSPHATE REDUCTASE-ACTIVATING PROTEIN"/>
    <property type="match status" value="1"/>
</dbReference>
<keyword evidence="3" id="KW-0949">S-adenosyl-L-methionine</keyword>
<reference evidence="8 9" key="1">
    <citation type="submission" date="2020-02" db="EMBL/GenBank/DDBJ databases">
        <title>Draft genome sequence of Lactococcus sp. Hs20B0-1.</title>
        <authorList>
            <person name="Noda S."/>
            <person name="Yuki M."/>
            <person name="Ohkuma M."/>
        </authorList>
    </citation>
    <scope>NUCLEOTIDE SEQUENCE [LARGE SCALE GENOMIC DNA]</scope>
    <source>
        <strain evidence="8 9">Hs20B0-1</strain>
    </source>
</reference>
<evidence type="ECO:0000256" key="1">
    <source>
        <dbReference type="ARBA" id="ARBA00001966"/>
    </source>
</evidence>
<evidence type="ECO:0000256" key="7">
    <source>
        <dbReference type="PIRNR" id="PIRNR000368"/>
    </source>
</evidence>
<dbReference type="SFLD" id="SFLDS00029">
    <property type="entry name" value="Radical_SAM"/>
    <property type="match status" value="1"/>
</dbReference>
<evidence type="ECO:0000256" key="6">
    <source>
        <dbReference type="ARBA" id="ARBA00023014"/>
    </source>
</evidence>
<dbReference type="SFLD" id="SFLDF00299">
    <property type="entry name" value="anaerobic_ribonucleoside-triph"/>
    <property type="match status" value="1"/>
</dbReference>
<sequence>MNNPKPQEWTSDELSQGYIADYKPLNFVDGEGIRNSLYVSGCMFHCEGCYNEATWNFRFGTPYTAELEARIMSDMALSYVQGLTLLGGEPFLNTQVVLPLVKRIKKELPEKDIWSWTGYTWDELMQETPDKLELLDNIDILVDGRFELAKKNLLLQFRGSSNQRIIDVKKSLAKGEVVIWDKLNDGKQSVEQFHKEKLI</sequence>
<dbReference type="CDD" id="cd01335">
    <property type="entry name" value="Radical_SAM"/>
    <property type="match status" value="1"/>
</dbReference>
<dbReference type="InterPro" id="IPR013785">
    <property type="entry name" value="Aldolase_TIM"/>
</dbReference>
<dbReference type="SUPFAM" id="SSF102114">
    <property type="entry name" value="Radical SAM enzymes"/>
    <property type="match status" value="1"/>
</dbReference>
<dbReference type="PIRSF" id="PIRSF000368">
    <property type="entry name" value="NrdG"/>
    <property type="match status" value="1"/>
</dbReference>
<dbReference type="InterPro" id="IPR034457">
    <property type="entry name" value="Organic_radical-activating"/>
</dbReference>
<evidence type="ECO:0000313" key="8">
    <source>
        <dbReference type="EMBL" id="GFH41056.1"/>
    </source>
</evidence>
<accession>A0A6A0B871</accession>
<keyword evidence="7" id="KW-0560">Oxidoreductase</keyword>
<evidence type="ECO:0000256" key="2">
    <source>
        <dbReference type="ARBA" id="ARBA00022485"/>
    </source>
</evidence>